<keyword evidence="3 9" id="KW-0698">rRNA processing</keyword>
<feature type="compositionally biased region" description="Low complexity" evidence="10">
    <location>
        <begin position="120"/>
        <end position="130"/>
    </location>
</feature>
<dbReference type="InterPro" id="IPR042036">
    <property type="entry name" value="RRP8_N"/>
</dbReference>
<sequence length="404" mass="44218">MALFEVPGWSVPSAPVSNSAQHPRKRKRPNTEQVRAAEVNVERLVKKLGAGTGNGKDKAAQRMKKPRHEDKARAHPAEKEKQKSGPRRDGKEKGGTAKGSKSPRQSGDTARSDSGKASTAGEPGSSSAPKPAKKSGRKDAAASAVDSSKKSTLQQSASNLNSLQSGMKHSLDGARFRWINETLYKSDSADAHAMMREDRAVFHEYHKGFRHQVESWPSNPVSHYTQVLSSYPPKTVIADLGCGEAALARALIPKGFTVLSFDLVSDGPFIIEADIFGKLPLPGSESSEEGDETVEGCGQVVDVVVCALSLMGTNWPKCMREAWRILRPGGELKIAEVASRIADNDEFASYLASFGFRLESIDDRNSHLTLFEFKKIARKPLGEKEWQRILSQGHILKPCEYKRR</sequence>
<name>A0A4Y9Z4K4_9AGAM</name>
<dbReference type="InterPro" id="IPR007823">
    <property type="entry name" value="RRP8"/>
</dbReference>
<evidence type="ECO:0000256" key="10">
    <source>
        <dbReference type="SAM" id="MobiDB-lite"/>
    </source>
</evidence>
<dbReference type="AlphaFoldDB" id="A0A4Y9Z4K4"/>
<evidence type="ECO:0000256" key="7">
    <source>
        <dbReference type="ARBA" id="ARBA00023242"/>
    </source>
</evidence>
<comment type="similarity">
    <text evidence="2 9">Belongs to the methyltransferase superfamily. RRP8 family.</text>
</comment>
<gene>
    <name evidence="11" type="ORF">EVG20_g3067</name>
</gene>
<evidence type="ECO:0000256" key="3">
    <source>
        <dbReference type="ARBA" id="ARBA00022552"/>
    </source>
</evidence>
<dbReference type="PANTHER" id="PTHR12787:SF0">
    <property type="entry name" value="RIBOSOMAL RNA-PROCESSING PROTEIN 8"/>
    <property type="match status" value="1"/>
</dbReference>
<keyword evidence="6 9" id="KW-0949">S-adenosyl-L-methionine</keyword>
<dbReference type="GO" id="GO:0005730">
    <property type="term" value="C:nucleolus"/>
    <property type="evidence" value="ECO:0007669"/>
    <property type="project" value="UniProtKB-SubCell"/>
</dbReference>
<dbReference type="Gene3D" id="3.40.50.150">
    <property type="entry name" value="Vaccinia Virus protein VP39"/>
    <property type="match status" value="1"/>
</dbReference>
<dbReference type="Proteomes" id="UP000298327">
    <property type="component" value="Unassembled WGS sequence"/>
</dbReference>
<comment type="subcellular location">
    <subcellularLocation>
        <location evidence="1 9">Nucleus</location>
        <location evidence="1 9">Nucleolus</location>
    </subcellularLocation>
</comment>
<keyword evidence="7 9" id="KW-0539">Nucleus</keyword>
<evidence type="ECO:0000313" key="11">
    <source>
        <dbReference type="EMBL" id="TFY69605.1"/>
    </source>
</evidence>
<accession>A0A4Y9Z4K4</accession>
<dbReference type="SUPFAM" id="SSF53335">
    <property type="entry name" value="S-adenosyl-L-methionine-dependent methyltransferases"/>
    <property type="match status" value="1"/>
</dbReference>
<reference evidence="11 12" key="1">
    <citation type="submission" date="2019-02" db="EMBL/GenBank/DDBJ databases">
        <title>Genome sequencing of the rare red list fungi Dentipellis fragilis.</title>
        <authorList>
            <person name="Buettner E."/>
            <person name="Kellner H."/>
        </authorList>
    </citation>
    <scope>NUCLEOTIDE SEQUENCE [LARGE SCALE GENOMIC DNA]</scope>
    <source>
        <strain evidence="11 12">DSM 105465</strain>
    </source>
</reference>
<evidence type="ECO:0000256" key="9">
    <source>
        <dbReference type="RuleBase" id="RU365074"/>
    </source>
</evidence>
<evidence type="ECO:0000256" key="8">
    <source>
        <dbReference type="ARBA" id="ARBA00076672"/>
    </source>
</evidence>
<comment type="function">
    <text evidence="9">S-adenosyl-L-methionine-dependent methyltransferase that specifically methylates the N(1) position of adenine in helix 25.1 in 25S rRNA. Required both for ribosomal 40S and 60S subunits biogenesis. Required for efficient pre-rRNA cleavage at site A2.</text>
</comment>
<evidence type="ECO:0000313" key="12">
    <source>
        <dbReference type="Proteomes" id="UP000298327"/>
    </source>
</evidence>
<feature type="compositionally biased region" description="Low complexity" evidence="10">
    <location>
        <begin position="141"/>
        <end position="157"/>
    </location>
</feature>
<dbReference type="GO" id="GO:0016433">
    <property type="term" value="F:rRNA (adenine) methyltransferase activity"/>
    <property type="evidence" value="ECO:0007669"/>
    <property type="project" value="TreeGrafter"/>
</dbReference>
<keyword evidence="5 9" id="KW-0808">Transferase</keyword>
<dbReference type="Gene3D" id="1.10.10.2150">
    <property type="entry name" value="Ribosomal RNA-processing protein 8, N-terminal domain"/>
    <property type="match status" value="1"/>
</dbReference>
<protein>
    <recommendedName>
        <fullName evidence="8 9">Ribosomal RNA-processing protein 8</fullName>
        <ecNumber evidence="9">2.1.1.-</ecNumber>
    </recommendedName>
</protein>
<feature type="compositionally biased region" description="Basic and acidic residues" evidence="10">
    <location>
        <begin position="67"/>
        <end position="95"/>
    </location>
</feature>
<dbReference type="Pfam" id="PF05148">
    <property type="entry name" value="Methyltransf_8"/>
    <property type="match status" value="1"/>
</dbReference>
<evidence type="ECO:0000256" key="2">
    <source>
        <dbReference type="ARBA" id="ARBA00006301"/>
    </source>
</evidence>
<evidence type="ECO:0000256" key="1">
    <source>
        <dbReference type="ARBA" id="ARBA00004604"/>
    </source>
</evidence>
<dbReference type="GO" id="GO:0042273">
    <property type="term" value="P:ribosomal large subunit biogenesis"/>
    <property type="evidence" value="ECO:0007669"/>
    <property type="project" value="TreeGrafter"/>
</dbReference>
<proteinExistence type="inferred from homology"/>
<evidence type="ECO:0000256" key="5">
    <source>
        <dbReference type="ARBA" id="ARBA00022679"/>
    </source>
</evidence>
<dbReference type="EC" id="2.1.1.-" evidence="9"/>
<comment type="caution">
    <text evidence="11">The sequence shown here is derived from an EMBL/GenBank/DDBJ whole genome shotgun (WGS) entry which is preliminary data.</text>
</comment>
<evidence type="ECO:0000256" key="6">
    <source>
        <dbReference type="ARBA" id="ARBA00022691"/>
    </source>
</evidence>
<organism evidence="11 12">
    <name type="scientific">Dentipellis fragilis</name>
    <dbReference type="NCBI Taxonomy" id="205917"/>
    <lineage>
        <taxon>Eukaryota</taxon>
        <taxon>Fungi</taxon>
        <taxon>Dikarya</taxon>
        <taxon>Basidiomycota</taxon>
        <taxon>Agaricomycotina</taxon>
        <taxon>Agaricomycetes</taxon>
        <taxon>Russulales</taxon>
        <taxon>Hericiaceae</taxon>
        <taxon>Dentipellis</taxon>
    </lineage>
</organism>
<dbReference type="PANTHER" id="PTHR12787">
    <property type="entry name" value="RIBOSOMAL RNA-PROCESSING PROTEIN 8"/>
    <property type="match status" value="1"/>
</dbReference>
<dbReference type="EMBL" id="SEOQ01000132">
    <property type="protein sequence ID" value="TFY69605.1"/>
    <property type="molecule type" value="Genomic_DNA"/>
</dbReference>
<feature type="region of interest" description="Disordered" evidence="10">
    <location>
        <begin position="1"/>
        <end position="157"/>
    </location>
</feature>
<evidence type="ECO:0000256" key="4">
    <source>
        <dbReference type="ARBA" id="ARBA00022603"/>
    </source>
</evidence>
<dbReference type="STRING" id="205917.A0A4Y9Z4K4"/>
<keyword evidence="4 9" id="KW-0489">Methyltransferase</keyword>
<keyword evidence="12" id="KW-1185">Reference proteome</keyword>
<dbReference type="FunFam" id="1.10.10.2150:FF:000001">
    <property type="entry name" value="Ribosomal RNA-processing protein 8"/>
    <property type="match status" value="1"/>
</dbReference>
<dbReference type="InterPro" id="IPR029063">
    <property type="entry name" value="SAM-dependent_MTases_sf"/>
</dbReference>
<dbReference type="CDD" id="cd02440">
    <property type="entry name" value="AdoMet_MTases"/>
    <property type="match status" value="1"/>
</dbReference>
<dbReference type="OrthoDB" id="10258825at2759"/>